<protein>
    <submittedName>
        <fullName evidence="1">Uncharacterized protein</fullName>
    </submittedName>
</protein>
<organism evidence="1 2">
    <name type="scientific">Arabis alpina</name>
    <name type="common">Alpine rock-cress</name>
    <dbReference type="NCBI Taxonomy" id="50452"/>
    <lineage>
        <taxon>Eukaryota</taxon>
        <taxon>Viridiplantae</taxon>
        <taxon>Streptophyta</taxon>
        <taxon>Embryophyta</taxon>
        <taxon>Tracheophyta</taxon>
        <taxon>Spermatophyta</taxon>
        <taxon>Magnoliopsida</taxon>
        <taxon>eudicotyledons</taxon>
        <taxon>Gunneridae</taxon>
        <taxon>Pentapetalae</taxon>
        <taxon>rosids</taxon>
        <taxon>malvids</taxon>
        <taxon>Brassicales</taxon>
        <taxon>Brassicaceae</taxon>
        <taxon>Arabideae</taxon>
        <taxon>Arabis</taxon>
    </lineage>
</organism>
<evidence type="ECO:0000313" key="1">
    <source>
        <dbReference type="EMBL" id="KFK32732.1"/>
    </source>
</evidence>
<keyword evidence="2" id="KW-1185">Reference proteome</keyword>
<gene>
    <name evidence="1" type="ordered locus">AALP_Aa6g281700</name>
</gene>
<sequence>MQVVLRRSTCRSTSDLASPVMEELRFWWSAANRFRSTLPLCLQQDLTSPNLVGRIRRASIVF</sequence>
<reference evidence="2" key="1">
    <citation type="journal article" date="2015" name="Nat. Plants">
        <title>Genome expansion of Arabis alpina linked with retrotransposition and reduced symmetric DNA methylation.</title>
        <authorList>
            <person name="Willing E.M."/>
            <person name="Rawat V."/>
            <person name="Mandakova T."/>
            <person name="Maumus F."/>
            <person name="James G.V."/>
            <person name="Nordstroem K.J."/>
            <person name="Becker C."/>
            <person name="Warthmann N."/>
            <person name="Chica C."/>
            <person name="Szarzynska B."/>
            <person name="Zytnicki M."/>
            <person name="Albani M.C."/>
            <person name="Kiefer C."/>
            <person name="Bergonzi S."/>
            <person name="Castaings L."/>
            <person name="Mateos J.L."/>
            <person name="Berns M.C."/>
            <person name="Bujdoso N."/>
            <person name="Piofczyk T."/>
            <person name="de Lorenzo L."/>
            <person name="Barrero-Sicilia C."/>
            <person name="Mateos I."/>
            <person name="Piednoel M."/>
            <person name="Hagmann J."/>
            <person name="Chen-Min-Tao R."/>
            <person name="Iglesias-Fernandez R."/>
            <person name="Schuster S.C."/>
            <person name="Alonso-Blanco C."/>
            <person name="Roudier F."/>
            <person name="Carbonero P."/>
            <person name="Paz-Ares J."/>
            <person name="Davis S.J."/>
            <person name="Pecinka A."/>
            <person name="Quesneville H."/>
            <person name="Colot V."/>
            <person name="Lysak M.A."/>
            <person name="Weigel D."/>
            <person name="Coupland G."/>
            <person name="Schneeberger K."/>
        </authorList>
    </citation>
    <scope>NUCLEOTIDE SEQUENCE [LARGE SCALE GENOMIC DNA]</scope>
    <source>
        <strain evidence="2">cv. Pajares</strain>
    </source>
</reference>
<dbReference type="AlphaFoldDB" id="A0A087GS80"/>
<proteinExistence type="predicted"/>
<name>A0A087GS80_ARAAL</name>
<dbReference type="Gramene" id="KFK32732">
    <property type="protein sequence ID" value="KFK32732"/>
    <property type="gene ID" value="AALP_AA6G281700"/>
</dbReference>
<dbReference type="Proteomes" id="UP000029120">
    <property type="component" value="Chromosome 6"/>
</dbReference>
<dbReference type="EMBL" id="CM002874">
    <property type="protein sequence ID" value="KFK32732.1"/>
    <property type="molecule type" value="Genomic_DNA"/>
</dbReference>
<evidence type="ECO:0000313" key="2">
    <source>
        <dbReference type="Proteomes" id="UP000029120"/>
    </source>
</evidence>
<accession>A0A087GS80</accession>